<name>A0A9P4NMV1_9PEZI</name>
<dbReference type="Proteomes" id="UP000800235">
    <property type="component" value="Unassembled WGS sequence"/>
</dbReference>
<dbReference type="AlphaFoldDB" id="A0A9P4NMV1"/>
<sequence>MERSSDQPGLLVQASTPRSIGFLDIPAELRVKVHRNLLVVDFDIEAASEILYRLPRRTSMISQILRTCSLCFHEGIGILYEENTCQLICKKSAEKSFATIGQASVNHIQHVSCPNLAIFYPQDGIEALIEPKGFTAQRLRSFCLFSNLGHTSISDVDPASGMLSNRDRNIISALNGESDSLDVRPTTANYFLSALWSVSALMSPMSCFSMMMILSVSRSAIRSWRIPKQILALTLFSSKDSDTTVASSAGTISRILLKTLAIVMASVQETTESGKPNMECIKEQSTSAKRT</sequence>
<organism evidence="1 2">
    <name type="scientific">Tothia fuscella</name>
    <dbReference type="NCBI Taxonomy" id="1048955"/>
    <lineage>
        <taxon>Eukaryota</taxon>
        <taxon>Fungi</taxon>
        <taxon>Dikarya</taxon>
        <taxon>Ascomycota</taxon>
        <taxon>Pezizomycotina</taxon>
        <taxon>Dothideomycetes</taxon>
        <taxon>Pleosporomycetidae</taxon>
        <taxon>Venturiales</taxon>
        <taxon>Cylindrosympodiaceae</taxon>
        <taxon>Tothia</taxon>
    </lineage>
</organism>
<comment type="caution">
    <text evidence="1">The sequence shown here is derived from an EMBL/GenBank/DDBJ whole genome shotgun (WGS) entry which is preliminary data.</text>
</comment>
<accession>A0A9P4NMV1</accession>
<proteinExistence type="predicted"/>
<evidence type="ECO:0000313" key="2">
    <source>
        <dbReference type="Proteomes" id="UP000800235"/>
    </source>
</evidence>
<evidence type="ECO:0000313" key="1">
    <source>
        <dbReference type="EMBL" id="KAF2427526.1"/>
    </source>
</evidence>
<dbReference type="EMBL" id="MU007059">
    <property type="protein sequence ID" value="KAF2427526.1"/>
    <property type="molecule type" value="Genomic_DNA"/>
</dbReference>
<keyword evidence="2" id="KW-1185">Reference proteome</keyword>
<gene>
    <name evidence="1" type="ORF">EJ08DRAFT_351699</name>
</gene>
<protein>
    <submittedName>
        <fullName evidence="1">Uncharacterized protein</fullName>
    </submittedName>
</protein>
<dbReference type="OrthoDB" id="62952at2759"/>
<reference evidence="1" key="1">
    <citation type="journal article" date="2020" name="Stud. Mycol.">
        <title>101 Dothideomycetes genomes: a test case for predicting lifestyles and emergence of pathogens.</title>
        <authorList>
            <person name="Haridas S."/>
            <person name="Albert R."/>
            <person name="Binder M."/>
            <person name="Bloem J."/>
            <person name="Labutti K."/>
            <person name="Salamov A."/>
            <person name="Andreopoulos B."/>
            <person name="Baker S."/>
            <person name="Barry K."/>
            <person name="Bills G."/>
            <person name="Bluhm B."/>
            <person name="Cannon C."/>
            <person name="Castanera R."/>
            <person name="Culley D."/>
            <person name="Daum C."/>
            <person name="Ezra D."/>
            <person name="Gonzalez J."/>
            <person name="Henrissat B."/>
            <person name="Kuo A."/>
            <person name="Liang C."/>
            <person name="Lipzen A."/>
            <person name="Lutzoni F."/>
            <person name="Magnuson J."/>
            <person name="Mondo S."/>
            <person name="Nolan M."/>
            <person name="Ohm R."/>
            <person name="Pangilinan J."/>
            <person name="Park H.-J."/>
            <person name="Ramirez L."/>
            <person name="Alfaro M."/>
            <person name="Sun H."/>
            <person name="Tritt A."/>
            <person name="Yoshinaga Y."/>
            <person name="Zwiers L.-H."/>
            <person name="Turgeon B."/>
            <person name="Goodwin S."/>
            <person name="Spatafora J."/>
            <person name="Crous P."/>
            <person name="Grigoriev I."/>
        </authorList>
    </citation>
    <scope>NUCLEOTIDE SEQUENCE</scope>
    <source>
        <strain evidence="1">CBS 130266</strain>
    </source>
</reference>